<keyword evidence="1" id="KW-0812">Transmembrane</keyword>
<keyword evidence="1" id="KW-1133">Transmembrane helix</keyword>
<accession>A0A383AQD7</accession>
<name>A0A383AQD7_9ZZZZ</name>
<protein>
    <submittedName>
        <fullName evidence="2">Uncharacterized protein</fullName>
    </submittedName>
</protein>
<gene>
    <name evidence="2" type="ORF">METZ01_LOCUS462816</name>
</gene>
<reference evidence="2" key="1">
    <citation type="submission" date="2018-05" db="EMBL/GenBank/DDBJ databases">
        <authorList>
            <person name="Lanie J.A."/>
            <person name="Ng W.-L."/>
            <person name="Kazmierczak K.M."/>
            <person name="Andrzejewski T.M."/>
            <person name="Davidsen T.M."/>
            <person name="Wayne K.J."/>
            <person name="Tettelin H."/>
            <person name="Glass J.I."/>
            <person name="Rusch D."/>
            <person name="Podicherti R."/>
            <person name="Tsui H.-C.T."/>
            <person name="Winkler M.E."/>
        </authorList>
    </citation>
    <scope>NUCLEOTIDE SEQUENCE</scope>
</reference>
<evidence type="ECO:0000256" key="1">
    <source>
        <dbReference type="SAM" id="Phobius"/>
    </source>
</evidence>
<proteinExistence type="predicted"/>
<dbReference type="AlphaFoldDB" id="A0A383AQD7"/>
<feature type="transmembrane region" description="Helical" evidence="1">
    <location>
        <begin position="12"/>
        <end position="34"/>
    </location>
</feature>
<sequence>MDRILDLTAHGFIIYLIIGEILFMTMGIIIPTFIF</sequence>
<organism evidence="2">
    <name type="scientific">marine metagenome</name>
    <dbReference type="NCBI Taxonomy" id="408172"/>
    <lineage>
        <taxon>unclassified sequences</taxon>
        <taxon>metagenomes</taxon>
        <taxon>ecological metagenomes</taxon>
    </lineage>
</organism>
<evidence type="ECO:0000313" key="2">
    <source>
        <dbReference type="EMBL" id="SVE09962.1"/>
    </source>
</evidence>
<dbReference type="EMBL" id="UINC01194059">
    <property type="protein sequence ID" value="SVE09962.1"/>
    <property type="molecule type" value="Genomic_DNA"/>
</dbReference>
<keyword evidence="1" id="KW-0472">Membrane</keyword>